<sequence>MPTLDDLLSRLWDDYTHLNPHAQRVRNLLRERGETVVNDHIAFRTFDDPRIGINVLATAFEAHGYTPADSYTFPEKKLFARHYEHPDANRPRVFISELKTEGFSEELRRSVKQLVDQVPVDRTEAWDFPVAGRLWDLSYEQYQSLAEESEYAGWLAAMGFRANHFTVFVNALDTFESLEQLNEFLKTQGFKLNDAGGEIKGSAEVLLEQSSTRAEPVTVTFSDGEQKVPGCYYEFARRYAKADGQLFNGFVAKSADKIFQSTDRQ</sequence>
<dbReference type="EC" id="1.13.11.93" evidence="6"/>
<dbReference type="RefSeq" id="WP_425344596.1">
    <property type="nucleotide sequence ID" value="NZ_JBGUBD010000003.1"/>
</dbReference>
<evidence type="ECO:0000256" key="6">
    <source>
        <dbReference type="ARBA" id="ARBA00035023"/>
    </source>
</evidence>
<proteinExistence type="inferred from homology"/>
<dbReference type="PANTHER" id="PTHR31136">
    <property type="entry name" value="DUF1338 DOMAIN-CONTAINING PROTEIN"/>
    <property type="match status" value="1"/>
</dbReference>
<dbReference type="Pfam" id="PF07063">
    <property type="entry name" value="HGLS"/>
    <property type="match status" value="1"/>
</dbReference>
<evidence type="ECO:0000313" key="9">
    <source>
        <dbReference type="Proteomes" id="UP001575105"/>
    </source>
</evidence>
<dbReference type="CDD" id="cd16350">
    <property type="entry name" value="VOC_like"/>
    <property type="match status" value="1"/>
</dbReference>
<dbReference type="EMBL" id="JBGUBD010000003">
    <property type="protein sequence ID" value="MFA9477669.1"/>
    <property type="molecule type" value="Genomic_DNA"/>
</dbReference>
<accession>A0ABV4U5A9</accession>
<dbReference type="Proteomes" id="UP001575105">
    <property type="component" value="Unassembled WGS sequence"/>
</dbReference>
<dbReference type="Gene3D" id="3.10.180.50">
    <property type="match status" value="1"/>
</dbReference>
<evidence type="ECO:0000256" key="7">
    <source>
        <dbReference type="ARBA" id="ARBA00035045"/>
    </source>
</evidence>
<comment type="similarity">
    <text evidence="5">Belongs to the 2-oxoadipate dioxygenase/decarboxylase family.</text>
</comment>
<keyword evidence="4" id="KW-0408">Iron</keyword>
<reference evidence="8 9" key="1">
    <citation type="submission" date="2024-08" db="EMBL/GenBank/DDBJ databases">
        <title>Whole-genome sequencing of halo(alkali)philic microorganisms from hypersaline lakes.</title>
        <authorList>
            <person name="Sorokin D.Y."/>
            <person name="Merkel A.Y."/>
            <person name="Messina E."/>
            <person name="Yakimov M."/>
        </authorList>
    </citation>
    <scope>NUCLEOTIDE SEQUENCE [LARGE SCALE GENOMIC DNA]</scope>
    <source>
        <strain evidence="8 9">AB-hyl4</strain>
    </source>
</reference>
<comment type="caution">
    <text evidence="8">The sequence shown here is derived from an EMBL/GenBank/DDBJ whole genome shotgun (WGS) entry which is preliminary data.</text>
</comment>
<keyword evidence="2" id="KW-0223">Dioxygenase</keyword>
<keyword evidence="3" id="KW-0560">Oxidoreductase</keyword>
<evidence type="ECO:0000256" key="4">
    <source>
        <dbReference type="ARBA" id="ARBA00023004"/>
    </source>
</evidence>
<keyword evidence="9" id="KW-1185">Reference proteome</keyword>
<dbReference type="InterPro" id="IPR009770">
    <property type="entry name" value="HGLS"/>
</dbReference>
<comment type="cofactor">
    <cofactor evidence="1">
        <name>Fe(2+)</name>
        <dbReference type="ChEBI" id="CHEBI:29033"/>
    </cofactor>
</comment>
<evidence type="ECO:0000256" key="1">
    <source>
        <dbReference type="ARBA" id="ARBA00001954"/>
    </source>
</evidence>
<protein>
    <recommendedName>
        <fullName evidence="6">2-oxoadipate dioxygenase/decarboxylase</fullName>
        <ecNumber evidence="6">1.13.11.93</ecNumber>
    </recommendedName>
    <alternativeName>
        <fullName evidence="7">2-hydroxyglutarate synthase</fullName>
    </alternativeName>
</protein>
<name>A0ABV4U5A9_9BACT</name>
<evidence type="ECO:0000256" key="5">
    <source>
        <dbReference type="ARBA" id="ARBA00035013"/>
    </source>
</evidence>
<dbReference type="PANTHER" id="PTHR31136:SF5">
    <property type="entry name" value="2-OXOADIPATE DIOXYGENASE_DECARBOXYLASE, CHLOROPLASTIC"/>
    <property type="match status" value="1"/>
</dbReference>
<evidence type="ECO:0000256" key="2">
    <source>
        <dbReference type="ARBA" id="ARBA00022964"/>
    </source>
</evidence>
<dbReference type="SMART" id="SM01150">
    <property type="entry name" value="DUF1338"/>
    <property type="match status" value="1"/>
</dbReference>
<organism evidence="8 9">
    <name type="scientific">Natronomicrosphaera hydrolytica</name>
    <dbReference type="NCBI Taxonomy" id="3242702"/>
    <lineage>
        <taxon>Bacteria</taxon>
        <taxon>Pseudomonadati</taxon>
        <taxon>Planctomycetota</taxon>
        <taxon>Phycisphaerae</taxon>
        <taxon>Phycisphaerales</taxon>
        <taxon>Phycisphaeraceae</taxon>
        <taxon>Natronomicrosphaera</taxon>
    </lineage>
</organism>
<evidence type="ECO:0000313" key="8">
    <source>
        <dbReference type="EMBL" id="MFA9477669.1"/>
    </source>
</evidence>
<evidence type="ECO:0000256" key="3">
    <source>
        <dbReference type="ARBA" id="ARBA00023002"/>
    </source>
</evidence>
<gene>
    <name evidence="8" type="ORF">ACERK3_05105</name>
</gene>